<dbReference type="Proteomes" id="UP001244341">
    <property type="component" value="Chromosome 1b"/>
</dbReference>
<evidence type="ECO:0000313" key="3">
    <source>
        <dbReference type="EMBL" id="WIA09561.1"/>
    </source>
</evidence>
<feature type="signal peptide" evidence="2">
    <location>
        <begin position="1"/>
        <end position="20"/>
    </location>
</feature>
<keyword evidence="1" id="KW-1133">Transmembrane helix</keyword>
<keyword evidence="2" id="KW-0732">Signal</keyword>
<feature type="chain" id="PRO_5046290325" description="SRCR domain-containing protein" evidence="2">
    <location>
        <begin position="21"/>
        <end position="287"/>
    </location>
</feature>
<feature type="transmembrane region" description="Helical" evidence="1">
    <location>
        <begin position="265"/>
        <end position="286"/>
    </location>
</feature>
<reference evidence="3 4" key="1">
    <citation type="submission" date="2023-05" db="EMBL/GenBank/DDBJ databases">
        <title>A 100% complete, gapless, phased diploid assembly of the Scenedesmus obliquus UTEX 3031 genome.</title>
        <authorList>
            <person name="Biondi T.C."/>
            <person name="Hanschen E.R."/>
            <person name="Kwon T."/>
            <person name="Eng W."/>
            <person name="Kruse C.P.S."/>
            <person name="Koehler S.I."/>
            <person name="Kunde Y."/>
            <person name="Gleasner C.D."/>
            <person name="You Mak K.T."/>
            <person name="Polle J."/>
            <person name="Hovde B.T."/>
            <person name="Starkenburg S.R."/>
        </authorList>
    </citation>
    <scope>NUCLEOTIDE SEQUENCE [LARGE SCALE GENOMIC DNA]</scope>
    <source>
        <strain evidence="3 4">DOE0152z</strain>
    </source>
</reference>
<evidence type="ECO:0000313" key="4">
    <source>
        <dbReference type="Proteomes" id="UP001244341"/>
    </source>
</evidence>
<dbReference type="EMBL" id="CP126208">
    <property type="protein sequence ID" value="WIA09561.1"/>
    <property type="molecule type" value="Genomic_DNA"/>
</dbReference>
<evidence type="ECO:0008006" key="5">
    <source>
        <dbReference type="Google" id="ProtNLM"/>
    </source>
</evidence>
<keyword evidence="1" id="KW-0812">Transmembrane</keyword>
<gene>
    <name evidence="3" type="ORF">OEZ85_008956</name>
</gene>
<keyword evidence="4" id="KW-1185">Reference proteome</keyword>
<organism evidence="3 4">
    <name type="scientific">Tetradesmus obliquus</name>
    <name type="common">Green alga</name>
    <name type="synonym">Acutodesmus obliquus</name>
    <dbReference type="NCBI Taxonomy" id="3088"/>
    <lineage>
        <taxon>Eukaryota</taxon>
        <taxon>Viridiplantae</taxon>
        <taxon>Chlorophyta</taxon>
        <taxon>core chlorophytes</taxon>
        <taxon>Chlorophyceae</taxon>
        <taxon>CS clade</taxon>
        <taxon>Sphaeropleales</taxon>
        <taxon>Scenedesmaceae</taxon>
        <taxon>Tetradesmus</taxon>
    </lineage>
</organism>
<protein>
    <recommendedName>
        <fullName evidence="5">SRCR domain-containing protein</fullName>
    </recommendedName>
</protein>
<evidence type="ECO:0000256" key="2">
    <source>
        <dbReference type="SAM" id="SignalP"/>
    </source>
</evidence>
<keyword evidence="1" id="KW-0472">Membrane</keyword>
<evidence type="ECO:0000256" key="1">
    <source>
        <dbReference type="SAM" id="Phobius"/>
    </source>
</evidence>
<proteinExistence type="predicted"/>
<name>A0ABY8TMK3_TETOB</name>
<accession>A0ABY8TMK3</accession>
<sequence length="287" mass="30014">MMQQLTRALLIALLSAAVLAQHDGMMHGGMAGMSMGNDTGCANLDICVTEPSRANCTLPFKLPHACSVSDATRLCNAMHFMTACSVAKACNTSGADWAKNALGPGRVNVSRSNADICRPFQHIVTVCRLDDGMSKMAGCAHYNTMCVNGSKVDMCSNVTGITALPTTKEVNTQVRSICEAKGAPGCEECMASWRAGKTWGDCDLLSVYSRLCSSSPDMKQCGAWNTMCQADPTLWVCRNYTGAAAATATSGPSAGNGTAVSARSAAGTALPAMFGFLMTLIAFVAFV</sequence>